<dbReference type="GO" id="GO:0015074">
    <property type="term" value="P:DNA integration"/>
    <property type="evidence" value="ECO:0007669"/>
    <property type="project" value="InterPro"/>
</dbReference>
<dbReference type="KEGG" id="osn:115209169"/>
<keyword evidence="2" id="KW-1185">Reference proteome</keyword>
<dbReference type="InterPro" id="IPR001584">
    <property type="entry name" value="Integrase_cat-core"/>
</dbReference>
<dbReference type="AlphaFoldDB" id="A0A6P7S529"/>
<evidence type="ECO:0000313" key="3">
    <source>
        <dbReference type="RefSeq" id="XP_029633261.1"/>
    </source>
</evidence>
<sequence>MHGDKLLTRGVRKISRTGYGVSDNGTRFISREFKRFCMIFTLEHGTIPQYHSRSNGRAERFGNSFKIVLKKANKQATNEVEIQQFLRVYRVTPNANAPEECSPAELMFARNVRSVFDKLLPYL</sequence>
<dbReference type="InterPro" id="IPR012337">
    <property type="entry name" value="RNaseH-like_sf"/>
</dbReference>
<dbReference type="RefSeq" id="XP_029633261.1">
    <property type="nucleotide sequence ID" value="XM_029777401.1"/>
</dbReference>
<dbReference type="PANTHER" id="PTHR37984:SF5">
    <property type="entry name" value="PROTEIN NYNRIN-LIKE"/>
    <property type="match status" value="1"/>
</dbReference>
<evidence type="ECO:0000313" key="2">
    <source>
        <dbReference type="Proteomes" id="UP000515154"/>
    </source>
</evidence>
<dbReference type="PROSITE" id="PS50994">
    <property type="entry name" value="INTEGRASE"/>
    <property type="match status" value="1"/>
</dbReference>
<dbReference type="InterPro" id="IPR036397">
    <property type="entry name" value="RNaseH_sf"/>
</dbReference>
<dbReference type="Proteomes" id="UP000515154">
    <property type="component" value="Linkage group LG3"/>
</dbReference>
<dbReference type="PANTHER" id="PTHR37984">
    <property type="entry name" value="PROTEIN CBG26694"/>
    <property type="match status" value="1"/>
</dbReference>
<feature type="domain" description="Integrase catalytic" evidence="1">
    <location>
        <begin position="22"/>
        <end position="111"/>
    </location>
</feature>
<dbReference type="InterPro" id="IPR050951">
    <property type="entry name" value="Retrovirus_Pol_polyprotein"/>
</dbReference>
<name>A0A6P7S529_9MOLL</name>
<evidence type="ECO:0000259" key="1">
    <source>
        <dbReference type="PROSITE" id="PS50994"/>
    </source>
</evidence>
<dbReference type="Gene3D" id="3.30.420.10">
    <property type="entry name" value="Ribonuclease H-like superfamily/Ribonuclease H"/>
    <property type="match status" value="1"/>
</dbReference>
<accession>A0A6P7S529</accession>
<dbReference type="GO" id="GO:0003676">
    <property type="term" value="F:nucleic acid binding"/>
    <property type="evidence" value="ECO:0007669"/>
    <property type="project" value="InterPro"/>
</dbReference>
<gene>
    <name evidence="3" type="primary">LOC115209169</name>
</gene>
<organism evidence="2 3">
    <name type="scientific">Octopus sinensis</name>
    <name type="common">East Asian common octopus</name>
    <dbReference type="NCBI Taxonomy" id="2607531"/>
    <lineage>
        <taxon>Eukaryota</taxon>
        <taxon>Metazoa</taxon>
        <taxon>Spiralia</taxon>
        <taxon>Lophotrochozoa</taxon>
        <taxon>Mollusca</taxon>
        <taxon>Cephalopoda</taxon>
        <taxon>Coleoidea</taxon>
        <taxon>Octopodiformes</taxon>
        <taxon>Octopoda</taxon>
        <taxon>Incirrata</taxon>
        <taxon>Octopodidae</taxon>
        <taxon>Octopus</taxon>
    </lineage>
</organism>
<dbReference type="SUPFAM" id="SSF53098">
    <property type="entry name" value="Ribonuclease H-like"/>
    <property type="match status" value="1"/>
</dbReference>
<reference evidence="3" key="1">
    <citation type="submission" date="2025-08" db="UniProtKB">
        <authorList>
            <consortium name="RefSeq"/>
        </authorList>
    </citation>
    <scope>IDENTIFICATION</scope>
</reference>
<protein>
    <submittedName>
        <fullName evidence="3">Uncharacterized protein K02A2.6-like</fullName>
    </submittedName>
</protein>
<proteinExistence type="predicted"/>